<dbReference type="RefSeq" id="WP_027841516.1">
    <property type="nucleotide sequence ID" value="NZ_LMTZ01000096.1"/>
</dbReference>
<evidence type="ECO:0000259" key="5">
    <source>
        <dbReference type="PROSITE" id="PS50110"/>
    </source>
</evidence>
<keyword evidence="1 3" id="KW-0597">Phosphoprotein</keyword>
<dbReference type="OrthoDB" id="9809318at2"/>
<dbReference type="Pfam" id="PF14332">
    <property type="entry name" value="DUF4388"/>
    <property type="match status" value="1"/>
</dbReference>
<organism evidence="6 7">
    <name type="scientific">Mastigocoleus testarum BC008</name>
    <dbReference type="NCBI Taxonomy" id="371196"/>
    <lineage>
        <taxon>Bacteria</taxon>
        <taxon>Bacillati</taxon>
        <taxon>Cyanobacteriota</taxon>
        <taxon>Cyanophyceae</taxon>
        <taxon>Nostocales</taxon>
        <taxon>Hapalosiphonaceae</taxon>
        <taxon>Mastigocoleus</taxon>
    </lineage>
</organism>
<comment type="induction">
    <text evidence="2">By nitrogen starvation.</text>
</comment>
<protein>
    <recommendedName>
        <fullName evidence="2">Protein PatA</fullName>
    </recommendedName>
</protein>
<dbReference type="GO" id="GO:0030428">
    <property type="term" value="C:cell septum"/>
    <property type="evidence" value="ECO:0007669"/>
    <property type="project" value="UniProtKB-SubCell"/>
</dbReference>
<dbReference type="SMART" id="SM00448">
    <property type="entry name" value="REC"/>
    <property type="match status" value="1"/>
</dbReference>
<comment type="function">
    <text evidence="2">Controls heterocyst pattern formation.</text>
</comment>
<comment type="caution">
    <text evidence="6">The sequence shown here is derived from an EMBL/GenBank/DDBJ whole genome shotgun (WGS) entry which is preliminary data.</text>
</comment>
<keyword evidence="7" id="KW-1185">Reference proteome</keyword>
<evidence type="ECO:0000256" key="3">
    <source>
        <dbReference type="PROSITE-ProRule" id="PRU00169"/>
    </source>
</evidence>
<accession>A0A0V7ZQ08</accession>
<reference evidence="6 7" key="1">
    <citation type="journal article" date="2015" name="Genome Announc.">
        <title>Draft Genome of the Euendolithic (true boring) Cyanobacterium Mastigocoleus testarum strain BC008.</title>
        <authorList>
            <person name="Guida B.S."/>
            <person name="Garcia-Pichel F."/>
        </authorList>
    </citation>
    <scope>NUCLEOTIDE SEQUENCE [LARGE SCALE GENOMIC DNA]</scope>
    <source>
        <strain evidence="6 7">BC008</strain>
    </source>
</reference>
<dbReference type="InterPro" id="IPR024186">
    <property type="entry name" value="Sig_transdc_resp-reg_PatA"/>
</dbReference>
<dbReference type="PROSITE" id="PS50110">
    <property type="entry name" value="RESPONSE_REGULATORY"/>
    <property type="match status" value="1"/>
</dbReference>
<feature type="domain" description="Response regulatory" evidence="5">
    <location>
        <begin position="257"/>
        <end position="373"/>
    </location>
</feature>
<sequence>MSTTPTGGYKFFQKLHPLSLLAQLTSRRVTGCLSVFTQNDFWSIYLEEGKLTYASCSNKLFDRLDTHLQHLSQNIPSLHSTTRTQVRLMFESKQEKKGAITDYEAICWLVDRRCIAPSQAAMLIEELAKEVMQSFLSLKEGGYEFSTQTPLDELPKFCYLDLRLIVEHCQKELRSQKSIAVSSNSQQKSLPDSQQKSLPKTSSETQIPTQLIQQRVQPRTEIAPTPTNNHIQESVNSEEQNINGNNHPKLLQKNLYTIACIDDSVTVLNSIKHFLDKNTFSVVTINDPVKALMLILRSKPDLILLDVEMPNLDGYELCSLLRKHSSFKELPIVMVTGRTGFIDRAKAKMVRASGYLTKPFTQSDLLKAIFKHIS</sequence>
<dbReference type="Pfam" id="PF00072">
    <property type="entry name" value="Response_reg"/>
    <property type="match status" value="1"/>
</dbReference>
<proteinExistence type="evidence at transcript level"/>
<evidence type="ECO:0000256" key="4">
    <source>
        <dbReference type="SAM" id="MobiDB-lite"/>
    </source>
</evidence>
<dbReference type="SUPFAM" id="SSF52172">
    <property type="entry name" value="CheY-like"/>
    <property type="match status" value="1"/>
</dbReference>
<feature type="modified residue" description="4-aspartylphosphate" evidence="3">
    <location>
        <position position="306"/>
    </location>
</feature>
<evidence type="ECO:0000313" key="6">
    <source>
        <dbReference type="EMBL" id="KST66555.1"/>
    </source>
</evidence>
<dbReference type="Gene3D" id="3.40.50.2300">
    <property type="match status" value="1"/>
</dbReference>
<dbReference type="PIRSF" id="PIRSF005897">
    <property type="entry name" value="RR_PatA"/>
    <property type="match status" value="1"/>
</dbReference>
<dbReference type="PANTHER" id="PTHR44591:SF23">
    <property type="entry name" value="CHEY SUBFAMILY"/>
    <property type="match status" value="1"/>
</dbReference>
<dbReference type="InterPro" id="IPR011006">
    <property type="entry name" value="CheY-like_superfamily"/>
</dbReference>
<dbReference type="EMBL" id="LMTZ01000096">
    <property type="protein sequence ID" value="KST66555.1"/>
    <property type="molecule type" value="Genomic_DNA"/>
</dbReference>
<evidence type="ECO:0000313" key="7">
    <source>
        <dbReference type="Proteomes" id="UP000053372"/>
    </source>
</evidence>
<dbReference type="PANTHER" id="PTHR44591">
    <property type="entry name" value="STRESS RESPONSE REGULATOR PROTEIN 1"/>
    <property type="match status" value="1"/>
</dbReference>
<comment type="subcellular location">
    <subcellularLocation>
        <location evidence="2">Cell septum</location>
    </subcellularLocation>
</comment>
<name>A0A0V7ZQ08_9CYAN</name>
<dbReference type="InterPro" id="IPR025497">
    <property type="entry name" value="PatA-like_N"/>
</dbReference>
<dbReference type="Proteomes" id="UP000053372">
    <property type="component" value="Unassembled WGS sequence"/>
</dbReference>
<feature type="region of interest" description="Disordered" evidence="4">
    <location>
        <begin position="180"/>
        <end position="208"/>
    </location>
</feature>
<dbReference type="GO" id="GO:0000160">
    <property type="term" value="P:phosphorelay signal transduction system"/>
    <property type="evidence" value="ECO:0007669"/>
    <property type="project" value="UniProtKB-KW"/>
</dbReference>
<keyword evidence="2" id="KW-0364">Heterocyst</keyword>
<dbReference type="InterPro" id="IPR050595">
    <property type="entry name" value="Bact_response_regulator"/>
</dbReference>
<dbReference type="InterPro" id="IPR001789">
    <property type="entry name" value="Sig_transdc_resp-reg_receiver"/>
</dbReference>
<dbReference type="AlphaFoldDB" id="A0A0V7ZQ08"/>
<keyword evidence="2" id="KW-0902">Two-component regulatory system</keyword>
<dbReference type="GO" id="GO:0043158">
    <property type="term" value="P:heterocyst development"/>
    <property type="evidence" value="ECO:0007669"/>
    <property type="project" value="UniProtKB-KW"/>
</dbReference>
<evidence type="ECO:0000256" key="2">
    <source>
        <dbReference type="PIRNR" id="PIRNR005897"/>
    </source>
</evidence>
<gene>
    <name evidence="6" type="ORF">BC008_43305</name>
</gene>
<evidence type="ECO:0000256" key="1">
    <source>
        <dbReference type="ARBA" id="ARBA00022553"/>
    </source>
</evidence>